<dbReference type="EMBL" id="AY912082">
    <property type="protein sequence ID" value="AAX48196.1"/>
    <property type="molecule type" value="Genomic_DNA"/>
</dbReference>
<evidence type="ECO:0000313" key="1">
    <source>
        <dbReference type="EMBL" id="AAX48196.1"/>
    </source>
</evidence>
<sequence length="287" mass="32947">MSDDGQHGITLIAFVGSVFSPYYAWARQRGRMNPDNHCALNVALYSKGKGRWAMTERGHRHSARSAQAFIIGPSQLAWDGDCLTIDINEVCVPLPRRIRGRIKLWPQQLCAFSTRLDAFGRHRWGPLAPASRIEVELSSPDLKWQGHAYLDSNEGDEPIDQGFHTWDWSRARMRDGSTLVFYDMQAPHTQDRVLSLRFTPKGKVETIDTPPVQRLPKTGWRIDRRMRSEQPVQVQEQLEDTPFYQRALLQFDHAGEPLLAFHETLSVPRLVSPVVQAMLPWRMPRRA</sequence>
<dbReference type="CDD" id="cd21471">
    <property type="entry name" value="CrtC-like"/>
    <property type="match status" value="1"/>
</dbReference>
<dbReference type="SUPFAM" id="SSF159245">
    <property type="entry name" value="AttH-like"/>
    <property type="match status" value="1"/>
</dbReference>
<accession>Q58PN6</accession>
<dbReference type="AlphaFoldDB" id="Q58PN6"/>
<reference evidence="1" key="1">
    <citation type="journal article" date="2005" name="Environ. Microbiol.">
        <title>Aerobic anoxygenic photosynthesis genes and operons in uncultured bacteria in the Delaware River.</title>
        <authorList>
            <person name="Waidner L.A."/>
            <person name="Kirchman D.L."/>
        </authorList>
    </citation>
    <scope>NUCLEOTIDE SEQUENCE</scope>
</reference>
<protein>
    <submittedName>
        <fullName evidence="1">Putative hydroxyneurosporene synthase</fullName>
    </submittedName>
</protein>
<organism evidence="1">
    <name type="scientific">uncultured proteobacterium DelRiverFos06H03</name>
    <dbReference type="NCBI Taxonomy" id="311783"/>
    <lineage>
        <taxon>Bacteria</taxon>
        <taxon>Pseudomonadati</taxon>
        <taxon>Pseudomonadota</taxon>
        <taxon>environmental samples</taxon>
    </lineage>
</organism>
<name>Q58PN6_9PROT</name>
<gene>
    <name evidence="1" type="primary">crtC</name>
    <name evidence="1" type="ORF">DelRiverFos06H03.15</name>
</gene>
<proteinExistence type="predicted"/>